<dbReference type="PANTHER" id="PTHR12860">
    <property type="entry name" value="SIGNAL RECOGNITION PARTICLE 68 KDA PROTEIN"/>
    <property type="match status" value="1"/>
</dbReference>
<dbReference type="GO" id="GO:0030942">
    <property type="term" value="F:endoplasmic reticulum signal peptide binding"/>
    <property type="evidence" value="ECO:0007669"/>
    <property type="project" value="InterPro"/>
</dbReference>
<dbReference type="PIRSF" id="PIRSF038995">
    <property type="entry name" value="SRP68"/>
    <property type="match status" value="1"/>
</dbReference>
<sequence>MSDQPQDLSFKVLSLLSKERGVYGLRNGDHERYRKHCGNKLQRLRHGTGLTSGKKGYKKPAEVTLATVKDVKHLQLLLFSAERALAHSHELKSALTRPNPPVGVSKKDQLSWLRRAHKYSSSLHSISSALASSSRMTQQTLAEITIYHLSLSSELSFERSNWADAITSLAVRRRLLSTFAEAARDSYDQALALEFMDAYDPLIRFAAYKLGRAESHDIPAVVADIDGEMQEEALPGVEKLVEGLRAELGSQEVEEGRRKLEDVKFAGEAIEMRSAEMVGVMTKVQAAMEAMEGKGRGMRGWDKVLGVLGEAEAVARRLVDDHEASGASNPLRSAETSRSLAQTHQYIIHLLLTHRIRRDLLLAETLRSTSKTLPSDITRFKVPGGRAKLEEAVKTLAGLIKLYDQVLQSLGQVKGLGLVQEREEVRVGVEGLESYYQATSRNLLLARLHTIHPTPSYSSAIRLLARSSSLTQQARSSLFETGPIAEPITSATETDLSALESDISALEKAAKRALFAERVDKPVFFDNAFNYVEMPMEELVYRAGKGPKPAAPSEGTGGVAAVAEVVGQVAGKKAQELEKEQIAGQGKKGWLGGWFGRG</sequence>
<dbReference type="InterPro" id="IPR038253">
    <property type="entry name" value="SRP68_N_sf"/>
</dbReference>
<evidence type="ECO:0000256" key="10">
    <source>
        <dbReference type="PIRNR" id="PIRNR038995"/>
    </source>
</evidence>
<evidence type="ECO:0000256" key="2">
    <source>
        <dbReference type="ARBA" id="ARBA00004604"/>
    </source>
</evidence>
<protein>
    <recommendedName>
        <fullName evidence="9 10">Signal recognition particle subunit SRP68</fullName>
        <shortName evidence="10">SRP68</shortName>
    </recommendedName>
</protein>
<evidence type="ECO:0000256" key="7">
    <source>
        <dbReference type="ARBA" id="ARBA00023242"/>
    </source>
</evidence>
<dbReference type="GO" id="GO:0008312">
    <property type="term" value="F:7S RNA binding"/>
    <property type="evidence" value="ECO:0007669"/>
    <property type="project" value="InterPro"/>
</dbReference>
<dbReference type="Gene3D" id="1.10.3450.40">
    <property type="entry name" value="Signal recognition particle, SRP68 subunit, RNA-binding domain"/>
    <property type="match status" value="1"/>
</dbReference>
<evidence type="ECO:0000256" key="8">
    <source>
        <dbReference type="ARBA" id="ARBA00023274"/>
    </source>
</evidence>
<keyword evidence="7" id="KW-0539">Nucleus</keyword>
<proteinExistence type="inferred from homology"/>
<comment type="subcellular location">
    <subcellularLocation>
        <location evidence="1 10">Cytoplasm</location>
    </subcellularLocation>
    <subcellularLocation>
        <location evidence="2">Nucleus</location>
        <location evidence="2">Nucleolus</location>
    </subcellularLocation>
</comment>
<comment type="caution">
    <text evidence="11">The sequence shown here is derived from an EMBL/GenBank/DDBJ whole genome shotgun (WGS) entry which is preliminary data.</text>
</comment>
<dbReference type="RefSeq" id="XP_052941861.1">
    <property type="nucleotide sequence ID" value="XM_053086329.1"/>
</dbReference>
<name>A0AA38LS26_9TREE</name>
<dbReference type="Pfam" id="PF16969">
    <property type="entry name" value="SRP68"/>
    <property type="match status" value="1"/>
</dbReference>
<keyword evidence="12" id="KW-1185">Reference proteome</keyword>
<keyword evidence="8 10" id="KW-0687">Ribonucleoprotein</keyword>
<dbReference type="AlphaFoldDB" id="A0AA38LS26"/>
<dbReference type="GO" id="GO:0006614">
    <property type="term" value="P:SRP-dependent cotranslational protein targeting to membrane"/>
    <property type="evidence" value="ECO:0007669"/>
    <property type="project" value="InterPro"/>
</dbReference>
<dbReference type="GO" id="GO:0005786">
    <property type="term" value="C:signal recognition particle, endoplasmic reticulum targeting"/>
    <property type="evidence" value="ECO:0007669"/>
    <property type="project" value="UniProtKB-KW"/>
</dbReference>
<dbReference type="InterPro" id="IPR026258">
    <property type="entry name" value="SRP68"/>
</dbReference>
<evidence type="ECO:0000256" key="4">
    <source>
        <dbReference type="ARBA" id="ARBA00022490"/>
    </source>
</evidence>
<gene>
    <name evidence="11" type="ORF">MKK02DRAFT_20877</name>
</gene>
<dbReference type="EMBL" id="JAKWFO010000015">
    <property type="protein sequence ID" value="KAI9632084.1"/>
    <property type="molecule type" value="Genomic_DNA"/>
</dbReference>
<dbReference type="GO" id="GO:0005047">
    <property type="term" value="F:signal recognition particle binding"/>
    <property type="evidence" value="ECO:0007669"/>
    <property type="project" value="InterPro"/>
</dbReference>
<keyword evidence="5 10" id="KW-0694">RNA-binding</keyword>
<evidence type="ECO:0000313" key="11">
    <source>
        <dbReference type="EMBL" id="KAI9632084.1"/>
    </source>
</evidence>
<keyword evidence="4 10" id="KW-0963">Cytoplasm</keyword>
<evidence type="ECO:0000313" key="12">
    <source>
        <dbReference type="Proteomes" id="UP001164286"/>
    </source>
</evidence>
<evidence type="ECO:0000256" key="5">
    <source>
        <dbReference type="ARBA" id="ARBA00022884"/>
    </source>
</evidence>
<evidence type="ECO:0000256" key="9">
    <source>
        <dbReference type="ARBA" id="ARBA00029498"/>
    </source>
</evidence>
<accession>A0AA38LS26</accession>
<evidence type="ECO:0000256" key="1">
    <source>
        <dbReference type="ARBA" id="ARBA00004496"/>
    </source>
</evidence>
<dbReference type="Proteomes" id="UP001164286">
    <property type="component" value="Unassembled WGS sequence"/>
</dbReference>
<comment type="function">
    <text evidence="10">Component of the signal recognition particle (SRP) complex, a ribonucleoprotein complex that mediates the cotranslational targeting of secretory and membrane proteins to the endoplasmic reticulum (ER). The SRP complex interacts with the signal sequence in nascent secretory and membrane proteins and directs them to the membrane of the ER.</text>
</comment>
<keyword evidence="6 10" id="KW-0733">Signal recognition particle</keyword>
<comment type="similarity">
    <text evidence="3 10">Belongs to the SRP68 family.</text>
</comment>
<dbReference type="GeneID" id="77725530"/>
<dbReference type="GO" id="GO:0005730">
    <property type="term" value="C:nucleolus"/>
    <property type="evidence" value="ECO:0007669"/>
    <property type="project" value="UniProtKB-SubCell"/>
</dbReference>
<dbReference type="CDD" id="cd15481">
    <property type="entry name" value="SRP68-RBD"/>
    <property type="match status" value="1"/>
</dbReference>
<dbReference type="PANTHER" id="PTHR12860:SF0">
    <property type="entry name" value="SIGNAL RECOGNITION PARTICLE SUBUNIT SRP68"/>
    <property type="match status" value="1"/>
</dbReference>
<dbReference type="InterPro" id="IPR034652">
    <property type="entry name" value="SRP68-RBD"/>
</dbReference>
<evidence type="ECO:0000256" key="3">
    <source>
        <dbReference type="ARBA" id="ARBA00009352"/>
    </source>
</evidence>
<organism evidence="11 12">
    <name type="scientific">Dioszegia hungarica</name>
    <dbReference type="NCBI Taxonomy" id="4972"/>
    <lineage>
        <taxon>Eukaryota</taxon>
        <taxon>Fungi</taxon>
        <taxon>Dikarya</taxon>
        <taxon>Basidiomycota</taxon>
        <taxon>Agaricomycotina</taxon>
        <taxon>Tremellomycetes</taxon>
        <taxon>Tremellales</taxon>
        <taxon>Bulleribasidiaceae</taxon>
        <taxon>Dioszegia</taxon>
    </lineage>
</organism>
<evidence type="ECO:0000256" key="6">
    <source>
        <dbReference type="ARBA" id="ARBA00023135"/>
    </source>
</evidence>
<reference evidence="11" key="1">
    <citation type="journal article" date="2022" name="G3 (Bethesda)">
        <title>High quality genome of the basidiomycete yeast Dioszegia hungarica PDD-24b-2 isolated from cloud water.</title>
        <authorList>
            <person name="Jarrige D."/>
            <person name="Haridas S."/>
            <person name="Bleykasten-Grosshans C."/>
            <person name="Joly M."/>
            <person name="Nadalig T."/>
            <person name="Sancelme M."/>
            <person name="Vuilleumier S."/>
            <person name="Grigoriev I.V."/>
            <person name="Amato P."/>
            <person name="Bringel F."/>
        </authorList>
    </citation>
    <scope>NUCLEOTIDE SEQUENCE</scope>
    <source>
        <strain evidence="11">PDD-24b-2</strain>
    </source>
</reference>